<organism evidence="2 3">
    <name type="scientific">Methanosarcina siciliae C2J</name>
    <dbReference type="NCBI Taxonomy" id="1434118"/>
    <lineage>
        <taxon>Archaea</taxon>
        <taxon>Methanobacteriati</taxon>
        <taxon>Methanobacteriota</taxon>
        <taxon>Stenosarchaea group</taxon>
        <taxon>Methanomicrobia</taxon>
        <taxon>Methanosarcinales</taxon>
        <taxon>Methanosarcinaceae</taxon>
        <taxon>Methanosarcina</taxon>
    </lineage>
</organism>
<evidence type="ECO:0000256" key="1">
    <source>
        <dbReference type="SAM" id="MobiDB-lite"/>
    </source>
</evidence>
<protein>
    <submittedName>
        <fullName evidence="2">Uncharacterized protein</fullName>
    </submittedName>
</protein>
<evidence type="ECO:0000313" key="3">
    <source>
        <dbReference type="Proteomes" id="UP000033123"/>
    </source>
</evidence>
<proteinExistence type="predicted"/>
<gene>
    <name evidence="2" type="ORF">MSSAC_1553</name>
</gene>
<sequence>MSGGPSQKEKKQKFKRNETKERPLSCVERDKTPRKSPIFCDPEAQFGCCNSGGSARKVQLMCPGELTPDWFFRCYNKA</sequence>
<dbReference type="HOGENOM" id="CLU_2613708_0_0_2"/>
<dbReference type="STRING" id="1434118.MSSAC_1553"/>
<dbReference type="Proteomes" id="UP000033123">
    <property type="component" value="Chromosome"/>
</dbReference>
<name>A0A0E3PM24_9EURY</name>
<feature type="compositionally biased region" description="Basic and acidic residues" evidence="1">
    <location>
        <begin position="15"/>
        <end position="33"/>
    </location>
</feature>
<dbReference type="PATRIC" id="fig|1434118.4.peg.1974"/>
<dbReference type="AlphaFoldDB" id="A0A0E3PM24"/>
<reference evidence="2 3" key="1">
    <citation type="submission" date="2014-07" db="EMBL/GenBank/DDBJ databases">
        <title>Methanogenic archaea and the global carbon cycle.</title>
        <authorList>
            <person name="Henriksen J.R."/>
            <person name="Luke J."/>
            <person name="Reinhart S."/>
            <person name="Benedict M.N."/>
            <person name="Youngblut N.D."/>
            <person name="Metcalf M.E."/>
            <person name="Whitaker R.J."/>
            <person name="Metcalf W.W."/>
        </authorList>
    </citation>
    <scope>NUCLEOTIDE SEQUENCE [LARGE SCALE GENOMIC DNA]</scope>
    <source>
        <strain evidence="2 3">C2J</strain>
    </source>
</reference>
<dbReference type="KEGG" id="msj:MSSAC_1553"/>
<dbReference type="EMBL" id="CP009508">
    <property type="protein sequence ID" value="AKB36143.1"/>
    <property type="molecule type" value="Genomic_DNA"/>
</dbReference>
<evidence type="ECO:0000313" key="2">
    <source>
        <dbReference type="EMBL" id="AKB36143.1"/>
    </source>
</evidence>
<accession>A0A0E3PM24</accession>
<feature type="region of interest" description="Disordered" evidence="1">
    <location>
        <begin position="1"/>
        <end position="34"/>
    </location>
</feature>